<sequence>MLEELIRAVGAAAGLPPEQAALAVAAVLRFFTARMPSSLVGELHERLGMRLRAAAPPASPTQPKRLP</sequence>
<dbReference type="AlphaFoldDB" id="A0A1I2BL49"/>
<accession>A0A1I2BL49</accession>
<reference evidence="2" key="1">
    <citation type="submission" date="2016-10" db="EMBL/GenBank/DDBJ databases">
        <authorList>
            <person name="Varghese N."/>
            <person name="Submissions S."/>
        </authorList>
    </citation>
    <scope>NUCLEOTIDE SEQUENCE [LARGE SCALE GENOMIC DNA]</scope>
    <source>
        <strain evidence="2">DSM 27981</strain>
    </source>
</reference>
<evidence type="ECO:0008006" key="3">
    <source>
        <dbReference type="Google" id="ProtNLM"/>
    </source>
</evidence>
<evidence type="ECO:0000313" key="1">
    <source>
        <dbReference type="EMBL" id="SFE56911.1"/>
    </source>
</evidence>
<gene>
    <name evidence="1" type="ORF">SAMN04489711_10361</name>
</gene>
<dbReference type="OrthoDB" id="9933810at2"/>
<evidence type="ECO:0000313" key="2">
    <source>
        <dbReference type="Proteomes" id="UP000199119"/>
    </source>
</evidence>
<organism evidence="1 2">
    <name type="scientific">Paracidovorax wautersii</name>
    <dbReference type="NCBI Taxonomy" id="1177982"/>
    <lineage>
        <taxon>Bacteria</taxon>
        <taxon>Pseudomonadati</taxon>
        <taxon>Pseudomonadota</taxon>
        <taxon>Betaproteobacteria</taxon>
        <taxon>Burkholderiales</taxon>
        <taxon>Comamonadaceae</taxon>
        <taxon>Paracidovorax</taxon>
    </lineage>
</organism>
<dbReference type="RefSeq" id="WP_092938285.1">
    <property type="nucleotide sequence ID" value="NZ_FONX01000003.1"/>
</dbReference>
<keyword evidence="2" id="KW-1185">Reference proteome</keyword>
<protein>
    <recommendedName>
        <fullName evidence="3">DUF2267 domain-containing protein</fullName>
    </recommendedName>
</protein>
<dbReference type="STRING" id="1177982.SAMN04489711_10361"/>
<name>A0A1I2BL49_9BURK</name>
<dbReference type="EMBL" id="FONX01000003">
    <property type="protein sequence ID" value="SFE56911.1"/>
    <property type="molecule type" value="Genomic_DNA"/>
</dbReference>
<dbReference type="Proteomes" id="UP000199119">
    <property type="component" value="Unassembled WGS sequence"/>
</dbReference>
<proteinExistence type="predicted"/>